<organism evidence="1 2">
    <name type="scientific">Candidatus Hakubella thermalkaliphila</name>
    <dbReference type="NCBI Taxonomy" id="2754717"/>
    <lineage>
        <taxon>Bacteria</taxon>
        <taxon>Bacillati</taxon>
        <taxon>Actinomycetota</taxon>
        <taxon>Actinomycetota incertae sedis</taxon>
        <taxon>Candidatus Hakubellales</taxon>
        <taxon>Candidatus Hakubellaceae</taxon>
        <taxon>Candidatus Hakubella</taxon>
    </lineage>
</organism>
<gene>
    <name evidence="1" type="ORF">HKBW3S03_02135</name>
</gene>
<proteinExistence type="predicted"/>
<dbReference type="AlphaFoldDB" id="A0A6V8NJY3"/>
<evidence type="ECO:0000313" key="2">
    <source>
        <dbReference type="Proteomes" id="UP000574717"/>
    </source>
</evidence>
<evidence type="ECO:0000313" key="1">
    <source>
        <dbReference type="EMBL" id="GFP20632.1"/>
    </source>
</evidence>
<feature type="non-terminal residue" evidence="1">
    <location>
        <position position="1"/>
    </location>
</feature>
<dbReference type="EMBL" id="BLRU01000569">
    <property type="protein sequence ID" value="GFP20632.1"/>
    <property type="molecule type" value="Genomic_DNA"/>
</dbReference>
<accession>A0A6V8NJY3</accession>
<name>A0A6V8NJY3_9ACTN</name>
<sequence length="187" mass="18296">VDGVSINVNWQNLTTAERDTIQVGTTTGASTVQINAAKVLIVNTLNHAITQSGQNVAPITGHLAPGGNLVLTSGSAGVNSAIRTAATTQVLGKVMGAAGTTGATGSSIYKGLTVAAGTSFFANIGEVQFNVTTTAPITGGTTSMSAAATVVQTNINTAIGPNNTSAGATAGPIGFNANVRVNGLGDG</sequence>
<protein>
    <submittedName>
        <fullName evidence="1">Uncharacterized protein</fullName>
    </submittedName>
</protein>
<dbReference type="Proteomes" id="UP000574717">
    <property type="component" value="Unassembled WGS sequence"/>
</dbReference>
<reference evidence="1 2" key="1">
    <citation type="journal article" date="2020" name="Front. Microbiol.">
        <title>Single-cell genomics of novel Actinobacteria with the Wood-Ljungdahl pathway discovered in a serpentinizing system.</title>
        <authorList>
            <person name="Merino N."/>
            <person name="Kawai M."/>
            <person name="Boyd E.S."/>
            <person name="Colman D.R."/>
            <person name="McGlynn S.E."/>
            <person name="Nealson K.H."/>
            <person name="Kurokawa K."/>
            <person name="Hongoh Y."/>
        </authorList>
    </citation>
    <scope>NUCLEOTIDE SEQUENCE [LARGE SCALE GENOMIC DNA]</scope>
    <source>
        <strain evidence="1 2">S03</strain>
    </source>
</reference>
<comment type="caution">
    <text evidence="1">The sequence shown here is derived from an EMBL/GenBank/DDBJ whole genome shotgun (WGS) entry which is preliminary data.</text>
</comment>